<proteinExistence type="predicted"/>
<protein>
    <submittedName>
        <fullName evidence="2">Uncharacterized protein</fullName>
    </submittedName>
</protein>
<dbReference type="AlphaFoldDB" id="A0A8X6FLF5"/>
<dbReference type="OrthoDB" id="10292851at2759"/>
<feature type="transmembrane region" description="Helical" evidence="1">
    <location>
        <begin position="90"/>
        <end position="109"/>
    </location>
</feature>
<organism evidence="2 3">
    <name type="scientific">Trichonephila clavata</name>
    <name type="common">Joro spider</name>
    <name type="synonym">Nephila clavata</name>
    <dbReference type="NCBI Taxonomy" id="2740835"/>
    <lineage>
        <taxon>Eukaryota</taxon>
        <taxon>Metazoa</taxon>
        <taxon>Ecdysozoa</taxon>
        <taxon>Arthropoda</taxon>
        <taxon>Chelicerata</taxon>
        <taxon>Arachnida</taxon>
        <taxon>Araneae</taxon>
        <taxon>Araneomorphae</taxon>
        <taxon>Entelegynae</taxon>
        <taxon>Araneoidea</taxon>
        <taxon>Nephilidae</taxon>
        <taxon>Trichonephila</taxon>
    </lineage>
</organism>
<keyword evidence="1" id="KW-0812">Transmembrane</keyword>
<evidence type="ECO:0000313" key="2">
    <source>
        <dbReference type="EMBL" id="GFQ83051.1"/>
    </source>
</evidence>
<accession>A0A8X6FLF5</accession>
<feature type="transmembrane region" description="Helical" evidence="1">
    <location>
        <begin position="25"/>
        <end position="46"/>
    </location>
</feature>
<name>A0A8X6FLF5_TRICU</name>
<evidence type="ECO:0000256" key="1">
    <source>
        <dbReference type="SAM" id="Phobius"/>
    </source>
</evidence>
<gene>
    <name evidence="2" type="primary">AVEN_56834_1</name>
    <name evidence="2" type="ORF">TNCT_193651</name>
</gene>
<reference evidence="2" key="1">
    <citation type="submission" date="2020-07" db="EMBL/GenBank/DDBJ databases">
        <title>Multicomponent nature underlies the extraordinary mechanical properties of spider dragline silk.</title>
        <authorList>
            <person name="Kono N."/>
            <person name="Nakamura H."/>
            <person name="Mori M."/>
            <person name="Yoshida Y."/>
            <person name="Ohtoshi R."/>
            <person name="Malay A.D."/>
            <person name="Moran D.A.P."/>
            <person name="Tomita M."/>
            <person name="Numata K."/>
            <person name="Arakawa K."/>
        </authorList>
    </citation>
    <scope>NUCLEOTIDE SEQUENCE</scope>
</reference>
<keyword evidence="1" id="KW-1133">Transmembrane helix</keyword>
<comment type="caution">
    <text evidence="2">The sequence shown here is derived from an EMBL/GenBank/DDBJ whole genome shotgun (WGS) entry which is preliminary data.</text>
</comment>
<keyword evidence="1" id="KW-0472">Membrane</keyword>
<evidence type="ECO:0000313" key="3">
    <source>
        <dbReference type="Proteomes" id="UP000887116"/>
    </source>
</evidence>
<keyword evidence="3" id="KW-1185">Reference proteome</keyword>
<feature type="transmembrane region" description="Helical" evidence="1">
    <location>
        <begin position="255"/>
        <end position="273"/>
    </location>
</feature>
<dbReference type="EMBL" id="BMAO01032543">
    <property type="protein sequence ID" value="GFQ83051.1"/>
    <property type="molecule type" value="Genomic_DNA"/>
</dbReference>
<sequence>MDFLNSHSNLSRNSLKKDYSVLHDFAYLISTALPALSGVTLLCIAYGKEDEYHDLKRNSFFVKDKNYARLILFIVNYTHSTLYMHYPCVFVLSICVLVHRYGMVLLEFNNDLSKIDFDKIPQLYTEIANAFNSIDRKIRLLKDTLSTPLFMILSSAFFNFYTSLSNYYQPEVPPQFILEAVCNAFSGVVIITSLTVCLSRLPENMVKIKATIGSLIENCPWKMNRGKEIYFLERLEKRDVIYFSACDIVYFEKSFLLTAFGAVFTYGLIIVNLK</sequence>
<feature type="transmembrane region" description="Helical" evidence="1">
    <location>
        <begin position="176"/>
        <end position="199"/>
    </location>
</feature>
<dbReference type="Proteomes" id="UP000887116">
    <property type="component" value="Unassembled WGS sequence"/>
</dbReference>